<evidence type="ECO:0000256" key="1">
    <source>
        <dbReference type="SAM" id="Coils"/>
    </source>
</evidence>
<evidence type="ECO:0000259" key="4">
    <source>
        <dbReference type="Pfam" id="PF07635"/>
    </source>
</evidence>
<evidence type="ECO:0000313" key="5">
    <source>
        <dbReference type="EMBL" id="TWT60634.1"/>
    </source>
</evidence>
<keyword evidence="1" id="KW-0175">Coiled coil</keyword>
<dbReference type="Pfam" id="PF07583">
    <property type="entry name" value="PSCyt2"/>
    <property type="match status" value="1"/>
</dbReference>
<keyword evidence="6" id="KW-1185">Reference proteome</keyword>
<dbReference type="Pfam" id="PF07587">
    <property type="entry name" value="PSD1"/>
    <property type="match status" value="1"/>
</dbReference>
<feature type="domain" description="Cytochrome C Planctomycete-type" evidence="4">
    <location>
        <begin position="55"/>
        <end position="111"/>
    </location>
</feature>
<dbReference type="PANTHER" id="PTHR35889">
    <property type="entry name" value="CYCLOINULO-OLIGOSACCHARIDE FRUCTANOTRANSFERASE-RELATED"/>
    <property type="match status" value="1"/>
</dbReference>
<dbReference type="Pfam" id="PF07635">
    <property type="entry name" value="PSCyt1"/>
    <property type="match status" value="1"/>
</dbReference>
<organism evidence="5 6">
    <name type="scientific">Rubinisphaera italica</name>
    <dbReference type="NCBI Taxonomy" id="2527969"/>
    <lineage>
        <taxon>Bacteria</taxon>
        <taxon>Pseudomonadati</taxon>
        <taxon>Planctomycetota</taxon>
        <taxon>Planctomycetia</taxon>
        <taxon>Planctomycetales</taxon>
        <taxon>Planctomycetaceae</taxon>
        <taxon>Rubinisphaera</taxon>
    </lineage>
</organism>
<dbReference type="EMBL" id="SJPG01000001">
    <property type="protein sequence ID" value="TWT60634.1"/>
    <property type="molecule type" value="Genomic_DNA"/>
</dbReference>
<name>A0A5C5XCZ2_9PLAN</name>
<dbReference type="PANTHER" id="PTHR35889:SF3">
    <property type="entry name" value="F-BOX DOMAIN-CONTAINING PROTEIN"/>
    <property type="match status" value="1"/>
</dbReference>
<feature type="domain" description="DUF1553" evidence="3">
    <location>
        <begin position="720"/>
        <end position="972"/>
    </location>
</feature>
<proteinExistence type="predicted"/>
<dbReference type="InterPro" id="IPR011429">
    <property type="entry name" value="Cyt_c_Planctomycete-type"/>
</dbReference>
<protein>
    <submittedName>
        <fullName evidence="5">Planctomycete cytochrome C</fullName>
    </submittedName>
</protein>
<dbReference type="Proteomes" id="UP000316095">
    <property type="component" value="Unassembled WGS sequence"/>
</dbReference>
<evidence type="ECO:0000313" key="6">
    <source>
        <dbReference type="Proteomes" id="UP000316095"/>
    </source>
</evidence>
<evidence type="ECO:0000259" key="3">
    <source>
        <dbReference type="Pfam" id="PF07587"/>
    </source>
</evidence>
<sequence length="1028" mass="118584">MPRSGAHHASYFKSPVYCTVGLFVMVQLLQNSVMSYAETPVSFNRDIRPILSENCYHCHGPDENAREADLRLDTEQDLLADHILTPGKADESELFRRISSADDSNVMPPVDSNRTLTLEQTNLIKRWINQGTKWQGHWAFESVLRPAVPKASSDWPRNEIDHFVWQRLQTEKMPPNLEADKARLLRRVKLDITGLPPTVEELDQFLADEAPEAYENMVDQFLASSEFGERMAWNWLDVARYADSNGYQGDRERTMWPWRDWVVKSFNQNKPYDEFTVEQLAGDLLPEATPEQKLATGFCRNHMINGEGGRIAEENRIEYIFDQTETMGTVWLGLTLTCCRCHDHKYDPISQQEYYQLFDYFNQTPVTGGGGDPQMAPNLQVPSQVQQNQIVNSQQQIRQLEQQRKEYWQLQFPAYEQWQHDELERLQKMKSPWQVMQPVKVSAEHQKLTVQGDQSILASGVNPSNDTYRLSLTTELPEVQVVRLDALRHTTMTENGLARSNSGNFVLTEINFEIIHQNGTSQPLEIASAIASYEQGGLKIANTFDGNPQSGWAVLQGKFVDRDHAGLFRFKKSYAFREGDRLVVTLHHDSVHQHHNLGHFQFSASSQPDVSLKHETLELRNALLTPATQRTVNQNKLIEERYQQQDEVYQQLTKQLEQEKQKLESVRKQIPVVMTMQDMSSRRETFTLDKGIYDKPIEKVFPGLPQQLLFDENYQNNEQNRLTLARWLVDRKHPLTARVTVNRYWQMFFGVGLVKTPEDFGSQGEKPTHPELLDWLSAEFMESGWDLKHLIRMMVTSATYRQSAEVTPDMYDRDPENQLLARGSRLRMPSWMLRDQALFISGLLVNREGGPPVYPYQPEGIWAEATFGKKKYNQDTGEKLYRRTLYSFWRRIVGPTMLFDNSPRQSCSVRDYRTNTPLHALVTLNDTTYVEAARAFAQRLMLAEDNDEQRIELAMRLATSHAPKSLETDILLTRLQKLKDQYRQNPASATAILQVGESSRDENLDPVEHASWVGICSLILNLDETLCR</sequence>
<dbReference type="InterPro" id="IPR022655">
    <property type="entry name" value="DUF1553"/>
</dbReference>
<comment type="caution">
    <text evidence="5">The sequence shown here is derived from an EMBL/GenBank/DDBJ whole genome shotgun (WGS) entry which is preliminary data.</text>
</comment>
<feature type="domain" description="DUF1549" evidence="2">
    <location>
        <begin position="159"/>
        <end position="364"/>
    </location>
</feature>
<accession>A0A5C5XCZ2</accession>
<gene>
    <name evidence="5" type="ORF">Pan54_13480</name>
</gene>
<dbReference type="AlphaFoldDB" id="A0A5C5XCZ2"/>
<dbReference type="InterPro" id="IPR011444">
    <property type="entry name" value="DUF1549"/>
</dbReference>
<reference evidence="5 6" key="1">
    <citation type="submission" date="2019-02" db="EMBL/GenBank/DDBJ databases">
        <title>Deep-cultivation of Planctomycetes and their phenomic and genomic characterization uncovers novel biology.</title>
        <authorList>
            <person name="Wiegand S."/>
            <person name="Jogler M."/>
            <person name="Boedeker C."/>
            <person name="Pinto D."/>
            <person name="Vollmers J."/>
            <person name="Rivas-Marin E."/>
            <person name="Kohn T."/>
            <person name="Peeters S.H."/>
            <person name="Heuer A."/>
            <person name="Rast P."/>
            <person name="Oberbeckmann S."/>
            <person name="Bunk B."/>
            <person name="Jeske O."/>
            <person name="Meyerdierks A."/>
            <person name="Storesund J.E."/>
            <person name="Kallscheuer N."/>
            <person name="Luecker S."/>
            <person name="Lage O.M."/>
            <person name="Pohl T."/>
            <person name="Merkel B.J."/>
            <person name="Hornburger P."/>
            <person name="Mueller R.-W."/>
            <person name="Bruemmer F."/>
            <person name="Labrenz M."/>
            <person name="Spormann A.M."/>
            <person name="Op Den Camp H."/>
            <person name="Overmann J."/>
            <person name="Amann R."/>
            <person name="Jetten M.S.M."/>
            <person name="Mascher T."/>
            <person name="Medema M.H."/>
            <person name="Devos D.P."/>
            <person name="Kaster A.-K."/>
            <person name="Ovreas L."/>
            <person name="Rohde M."/>
            <person name="Galperin M.Y."/>
            <person name="Jogler C."/>
        </authorList>
    </citation>
    <scope>NUCLEOTIDE SEQUENCE [LARGE SCALE GENOMIC DNA]</scope>
    <source>
        <strain evidence="5 6">Pan54</strain>
    </source>
</reference>
<evidence type="ECO:0000259" key="2">
    <source>
        <dbReference type="Pfam" id="PF07583"/>
    </source>
</evidence>
<feature type="coiled-coil region" evidence="1">
    <location>
        <begin position="635"/>
        <end position="669"/>
    </location>
</feature>